<organism evidence="7 8">
    <name type="scientific">Aspergillus bombycis</name>
    <dbReference type="NCBI Taxonomy" id="109264"/>
    <lineage>
        <taxon>Eukaryota</taxon>
        <taxon>Fungi</taxon>
        <taxon>Dikarya</taxon>
        <taxon>Ascomycota</taxon>
        <taxon>Pezizomycotina</taxon>
        <taxon>Eurotiomycetes</taxon>
        <taxon>Eurotiomycetidae</taxon>
        <taxon>Eurotiales</taxon>
        <taxon>Aspergillaceae</taxon>
        <taxon>Aspergillus</taxon>
    </lineage>
</organism>
<evidence type="ECO:0000259" key="6">
    <source>
        <dbReference type="PROSITE" id="PS50929"/>
    </source>
</evidence>
<evidence type="ECO:0000256" key="3">
    <source>
        <dbReference type="ARBA" id="ARBA00022989"/>
    </source>
</evidence>
<dbReference type="Gene3D" id="1.20.1560.10">
    <property type="entry name" value="ABC transporter type 1, transmembrane domain"/>
    <property type="match status" value="1"/>
</dbReference>
<dbReference type="GO" id="GO:0140359">
    <property type="term" value="F:ABC-type transporter activity"/>
    <property type="evidence" value="ECO:0007669"/>
    <property type="project" value="InterPro"/>
</dbReference>
<dbReference type="AlphaFoldDB" id="A0A1F7ZKA9"/>
<feature type="domain" description="ABC transmembrane type-1" evidence="6">
    <location>
        <begin position="28"/>
        <end position="267"/>
    </location>
</feature>
<evidence type="ECO:0000256" key="2">
    <source>
        <dbReference type="ARBA" id="ARBA00022692"/>
    </source>
</evidence>
<dbReference type="EMBL" id="LYCR01000172">
    <property type="protein sequence ID" value="OGM39873.1"/>
    <property type="molecule type" value="Genomic_DNA"/>
</dbReference>
<keyword evidence="8" id="KW-1185">Reference proteome</keyword>
<dbReference type="GO" id="GO:0016020">
    <property type="term" value="C:membrane"/>
    <property type="evidence" value="ECO:0007669"/>
    <property type="project" value="UniProtKB-SubCell"/>
</dbReference>
<evidence type="ECO:0000313" key="7">
    <source>
        <dbReference type="EMBL" id="OGM39873.1"/>
    </source>
</evidence>
<feature type="transmembrane region" description="Helical" evidence="5">
    <location>
        <begin position="142"/>
        <end position="161"/>
    </location>
</feature>
<gene>
    <name evidence="7" type="ORF">ABOM_011820</name>
</gene>
<dbReference type="InterPro" id="IPR039421">
    <property type="entry name" value="Type_1_exporter"/>
</dbReference>
<evidence type="ECO:0000313" key="8">
    <source>
        <dbReference type="Proteomes" id="UP000179179"/>
    </source>
</evidence>
<dbReference type="PANTHER" id="PTHR24221:SF503">
    <property type="entry name" value="MITOCHONDRIAL POTASSIUM CHANNEL ATP-BINDING SUBUNIT"/>
    <property type="match status" value="1"/>
</dbReference>
<dbReference type="GeneID" id="34455210"/>
<dbReference type="RefSeq" id="XP_022383590.1">
    <property type="nucleotide sequence ID" value="XM_022538948.1"/>
</dbReference>
<comment type="subcellular location">
    <subcellularLocation>
        <location evidence="1">Membrane</location>
        <topology evidence="1">Multi-pass membrane protein</topology>
    </subcellularLocation>
</comment>
<dbReference type="Proteomes" id="UP000179179">
    <property type="component" value="Unassembled WGS sequence"/>
</dbReference>
<dbReference type="InterPro" id="IPR036640">
    <property type="entry name" value="ABC1_TM_sf"/>
</dbReference>
<dbReference type="GO" id="GO:0005524">
    <property type="term" value="F:ATP binding"/>
    <property type="evidence" value="ECO:0007669"/>
    <property type="project" value="InterPro"/>
</dbReference>
<dbReference type="PROSITE" id="PS50929">
    <property type="entry name" value="ABC_TM1F"/>
    <property type="match status" value="1"/>
</dbReference>
<name>A0A1F7ZKA9_9EURO</name>
<evidence type="ECO:0000256" key="5">
    <source>
        <dbReference type="SAM" id="Phobius"/>
    </source>
</evidence>
<dbReference type="InterPro" id="IPR011527">
    <property type="entry name" value="ABC1_TM_dom"/>
</dbReference>
<feature type="transmembrane region" description="Helical" evidence="5">
    <location>
        <begin position="70"/>
        <end position="92"/>
    </location>
</feature>
<dbReference type="Pfam" id="PF00664">
    <property type="entry name" value="ABC_membrane"/>
    <property type="match status" value="1"/>
</dbReference>
<keyword evidence="2 5" id="KW-0812">Transmembrane</keyword>
<feature type="transmembrane region" description="Helical" evidence="5">
    <location>
        <begin position="167"/>
        <end position="187"/>
    </location>
</feature>
<sequence length="277" mass="30581">MVDPKIHRDEILDRQANGLPGSKVAKSVFQFATPLDLVLYGQLVGSFNGFQDGTISASTLKSDISRFTVFFVYLAIGMFVSIYITTAGFYYTGERITKTLRRTYLKAAIRQNISFFDTLGAGEITTRITTDITLIQGITGNLSVSLTAAATFISALVITFVVYWKLALVLCSTVVALTIFSTVGIVLPVRWTKASLLCYSTGANVAEEAISSIRHVTAFGIQQKMVERYDKYLQRAERPSFKANSITALMMSASEAVPYLSYGLSFWAKSGKDWKRE</sequence>
<keyword evidence="4 5" id="KW-0472">Membrane</keyword>
<proteinExistence type="predicted"/>
<dbReference type="STRING" id="109264.A0A1F7ZKA9"/>
<keyword evidence="3 5" id="KW-1133">Transmembrane helix</keyword>
<protein>
    <recommendedName>
        <fullName evidence="6">ABC transmembrane type-1 domain-containing protein</fullName>
    </recommendedName>
</protein>
<dbReference type="OrthoDB" id="4526774at2759"/>
<dbReference type="PANTHER" id="PTHR24221">
    <property type="entry name" value="ATP-BINDING CASSETTE SUB-FAMILY B"/>
    <property type="match status" value="1"/>
</dbReference>
<evidence type="ECO:0000256" key="4">
    <source>
        <dbReference type="ARBA" id="ARBA00023136"/>
    </source>
</evidence>
<evidence type="ECO:0000256" key="1">
    <source>
        <dbReference type="ARBA" id="ARBA00004141"/>
    </source>
</evidence>
<dbReference type="CDD" id="cd18577">
    <property type="entry name" value="ABC_6TM_Pgp_ABCB1_D1_like"/>
    <property type="match status" value="1"/>
</dbReference>
<reference evidence="7 8" key="1">
    <citation type="journal article" date="2016" name="Genome Biol. Evol.">
        <title>Draft genome sequence of an aflatoxigenic Aspergillus species, A. bombycis.</title>
        <authorList>
            <person name="Moore G.G."/>
            <person name="Mack B.M."/>
            <person name="Beltz S.B."/>
            <person name="Gilbert M.K."/>
        </authorList>
    </citation>
    <scope>NUCLEOTIDE SEQUENCE [LARGE SCALE GENOMIC DNA]</scope>
    <source>
        <strain evidence="8">NRRL 26010</strain>
    </source>
</reference>
<accession>A0A1F7ZKA9</accession>
<dbReference type="SUPFAM" id="SSF90123">
    <property type="entry name" value="ABC transporter transmembrane region"/>
    <property type="match status" value="1"/>
</dbReference>
<comment type="caution">
    <text evidence="7">The sequence shown here is derived from an EMBL/GenBank/DDBJ whole genome shotgun (WGS) entry which is preliminary data.</text>
</comment>